<proteinExistence type="predicted"/>
<name>A0ACA9M736_9GLOM</name>
<accession>A0ACA9M736</accession>
<sequence>VILTQIETHTPQIILSSTKITLSEYQTQIIPSSTRVILTQIETHTPQITLSSTKITLSESQTQIIPSSTRVILTQIDTHTSQIVLSSTIAVLTQFETQTNSIQFTSLGCLCTGTLGSIETTAIKKPRCCNIL</sequence>
<organism evidence="1 2">
    <name type="scientific">Cetraspora pellucida</name>
    <dbReference type="NCBI Taxonomy" id="1433469"/>
    <lineage>
        <taxon>Eukaryota</taxon>
        <taxon>Fungi</taxon>
        <taxon>Fungi incertae sedis</taxon>
        <taxon>Mucoromycota</taxon>
        <taxon>Glomeromycotina</taxon>
        <taxon>Glomeromycetes</taxon>
        <taxon>Diversisporales</taxon>
        <taxon>Gigasporaceae</taxon>
        <taxon>Cetraspora</taxon>
    </lineage>
</organism>
<dbReference type="EMBL" id="CAJVPW010006554">
    <property type="protein sequence ID" value="CAG8570369.1"/>
    <property type="molecule type" value="Genomic_DNA"/>
</dbReference>
<dbReference type="Proteomes" id="UP000789366">
    <property type="component" value="Unassembled WGS sequence"/>
</dbReference>
<keyword evidence="2" id="KW-1185">Reference proteome</keyword>
<feature type="non-terminal residue" evidence="1">
    <location>
        <position position="1"/>
    </location>
</feature>
<evidence type="ECO:0000313" key="1">
    <source>
        <dbReference type="EMBL" id="CAG8570369.1"/>
    </source>
</evidence>
<evidence type="ECO:0000313" key="2">
    <source>
        <dbReference type="Proteomes" id="UP000789366"/>
    </source>
</evidence>
<reference evidence="1" key="1">
    <citation type="submission" date="2021-06" db="EMBL/GenBank/DDBJ databases">
        <authorList>
            <person name="Kallberg Y."/>
            <person name="Tangrot J."/>
            <person name="Rosling A."/>
        </authorList>
    </citation>
    <scope>NUCLEOTIDE SEQUENCE</scope>
    <source>
        <strain evidence="1">28 12/20/2015</strain>
    </source>
</reference>
<gene>
    <name evidence="1" type="ORF">SPELUC_LOCUS5969</name>
</gene>
<comment type="caution">
    <text evidence="1">The sequence shown here is derived from an EMBL/GenBank/DDBJ whole genome shotgun (WGS) entry which is preliminary data.</text>
</comment>
<protein>
    <submittedName>
        <fullName evidence="1">2145_t:CDS:1</fullName>
    </submittedName>
</protein>